<sequence length="320" mass="35016">MSADVSGKGSADSHCHVLNDNELITPSKPVAEMPDCVLAIWKNYDGQLDKLAPAQQLDIVCFRFRVHRRRGRVLYPISEHSSHEDENGNEVATSRAVNSDDSTPEPPQIGPLQTNASRAGPRSVTENPEAESSSAALRRAENHGLGQVDGSSHYNETVVDPNSASHDSSMREVRHRQATSHRDALLVYRTALAAESRDIRQAVARANSLQMQQDLRAEGIAVRDFAYAAGGDVSGRAQSAVPNRPHATARGYLYSLLPGFLARRLHDIGHAQVAAHAPRRAARAVGGDESDWREDWLEALRWVRWCACCGCCCCSCCDDE</sequence>
<dbReference type="Proteomes" id="UP000054481">
    <property type="component" value="Unassembled WGS sequence"/>
</dbReference>
<keyword evidence="3" id="KW-1185">Reference proteome</keyword>
<dbReference type="EMBL" id="KQ030523">
    <property type="protein sequence ID" value="KJZ74762.1"/>
    <property type="molecule type" value="Genomic_DNA"/>
</dbReference>
<feature type="compositionally biased region" description="Polar residues" evidence="1">
    <location>
        <begin position="90"/>
        <end position="101"/>
    </location>
</feature>
<evidence type="ECO:0000313" key="3">
    <source>
        <dbReference type="Proteomes" id="UP000054481"/>
    </source>
</evidence>
<name>A0A0F7ZZT4_9HYPO</name>
<dbReference type="AlphaFoldDB" id="A0A0F7ZZT4"/>
<evidence type="ECO:0000256" key="1">
    <source>
        <dbReference type="SAM" id="MobiDB-lite"/>
    </source>
</evidence>
<evidence type="ECO:0000313" key="2">
    <source>
        <dbReference type="EMBL" id="KJZ74762.1"/>
    </source>
</evidence>
<organism evidence="2 3">
    <name type="scientific">Hirsutella minnesotensis 3608</name>
    <dbReference type="NCBI Taxonomy" id="1043627"/>
    <lineage>
        <taxon>Eukaryota</taxon>
        <taxon>Fungi</taxon>
        <taxon>Dikarya</taxon>
        <taxon>Ascomycota</taxon>
        <taxon>Pezizomycotina</taxon>
        <taxon>Sordariomycetes</taxon>
        <taxon>Hypocreomycetidae</taxon>
        <taxon>Hypocreales</taxon>
        <taxon>Ophiocordycipitaceae</taxon>
        <taxon>Hirsutella</taxon>
    </lineage>
</organism>
<gene>
    <name evidence="2" type="ORF">HIM_05879</name>
</gene>
<feature type="region of interest" description="Disordered" evidence="1">
    <location>
        <begin position="79"/>
        <end position="169"/>
    </location>
</feature>
<reference evidence="2 3" key="1">
    <citation type="journal article" date="2014" name="Genome Biol. Evol.">
        <title>Comparative genomics and transcriptomics analyses reveal divergent lifestyle features of nematode endoparasitic fungus Hirsutella minnesotensis.</title>
        <authorList>
            <person name="Lai Y."/>
            <person name="Liu K."/>
            <person name="Zhang X."/>
            <person name="Zhang X."/>
            <person name="Li K."/>
            <person name="Wang N."/>
            <person name="Shu C."/>
            <person name="Wu Y."/>
            <person name="Wang C."/>
            <person name="Bushley K.E."/>
            <person name="Xiang M."/>
            <person name="Liu X."/>
        </authorList>
    </citation>
    <scope>NUCLEOTIDE SEQUENCE [LARGE SCALE GENOMIC DNA]</scope>
    <source>
        <strain evidence="2 3">3608</strain>
    </source>
</reference>
<proteinExistence type="predicted"/>
<protein>
    <submittedName>
        <fullName evidence="2">Uncharacterized protein</fullName>
    </submittedName>
</protein>
<feature type="compositionally biased region" description="Polar residues" evidence="1">
    <location>
        <begin position="149"/>
        <end position="167"/>
    </location>
</feature>
<accession>A0A0F7ZZT4</accession>